<dbReference type="EMBL" id="CYKH01001100">
    <property type="protein sequence ID" value="CUG83616.1"/>
    <property type="molecule type" value="Genomic_DNA"/>
</dbReference>
<dbReference type="AlphaFoldDB" id="A0A0S4J611"/>
<evidence type="ECO:0000313" key="2">
    <source>
        <dbReference type="EMBL" id="CUG83616.1"/>
    </source>
</evidence>
<feature type="signal peptide" evidence="1">
    <location>
        <begin position="1"/>
        <end position="31"/>
    </location>
</feature>
<dbReference type="VEuPathDB" id="TriTrypDB:BSAL_87700"/>
<name>A0A0S4J611_BODSA</name>
<sequence length="470" mass="48850">MLFHRQLYEVILVLSLLTLLACCDCTQYCSAGDVLAGTTCTATTSAVVTYVCSSGYSSSNGGPCRAPPCFQGGTFCSFGSSGTDSNGGECASGSYAPAVQCGSIKSCSSCGGPGGSYCTATNAARCYSASITASACPGGTLSADELYCTSNTAVQTVNSCADSSYSLYPNNASPIACRRTYPASTIVDQATCTTYAPSTNGCQWCAGINVCVATTTAPTCPATCPDAVQATCTISISLCQWCDTTTSIGVCQLKIEACYSNCTAATASQQQECAKSSECQWCPKTTSIGVCQPNSGTCWTTCTPASDDPLGTGVCTTSLGCKWCPTLGYCTERPRDCHTLCTTVGPDEPAICQVQSIQAQCQWCGAPGSVEYCVAVTDETRLRCASSCGGLIWRQDVCNGALDAQGGRCKPLPGKSRGYVAWRREVECDTESVSETRSSIVSSSFSISFSLSSTVSLVYRYHPVSRVACQ</sequence>
<accession>A0A0S4J611</accession>
<feature type="chain" id="PRO_5006621936" description="Membrane-associated protein" evidence="1">
    <location>
        <begin position="32"/>
        <end position="470"/>
    </location>
</feature>
<protein>
    <recommendedName>
        <fullName evidence="4">Membrane-associated protein</fullName>
    </recommendedName>
</protein>
<keyword evidence="1" id="KW-0732">Signal</keyword>
<dbReference type="Proteomes" id="UP000051952">
    <property type="component" value="Unassembled WGS sequence"/>
</dbReference>
<reference evidence="3" key="1">
    <citation type="submission" date="2015-09" db="EMBL/GenBank/DDBJ databases">
        <authorList>
            <consortium name="Pathogen Informatics"/>
        </authorList>
    </citation>
    <scope>NUCLEOTIDE SEQUENCE [LARGE SCALE GENOMIC DNA]</scope>
    <source>
        <strain evidence="3">Lake Konstanz</strain>
    </source>
</reference>
<evidence type="ECO:0008006" key="4">
    <source>
        <dbReference type="Google" id="ProtNLM"/>
    </source>
</evidence>
<keyword evidence="3" id="KW-1185">Reference proteome</keyword>
<evidence type="ECO:0000256" key="1">
    <source>
        <dbReference type="SAM" id="SignalP"/>
    </source>
</evidence>
<organism evidence="2 3">
    <name type="scientific">Bodo saltans</name>
    <name type="common">Flagellated protozoan</name>
    <dbReference type="NCBI Taxonomy" id="75058"/>
    <lineage>
        <taxon>Eukaryota</taxon>
        <taxon>Discoba</taxon>
        <taxon>Euglenozoa</taxon>
        <taxon>Kinetoplastea</taxon>
        <taxon>Metakinetoplastina</taxon>
        <taxon>Eubodonida</taxon>
        <taxon>Bodonidae</taxon>
        <taxon>Bodo</taxon>
    </lineage>
</organism>
<gene>
    <name evidence="2" type="ORF">BSAL_87700</name>
</gene>
<dbReference type="PROSITE" id="PS51257">
    <property type="entry name" value="PROKAR_LIPOPROTEIN"/>
    <property type="match status" value="1"/>
</dbReference>
<proteinExistence type="predicted"/>
<evidence type="ECO:0000313" key="3">
    <source>
        <dbReference type="Proteomes" id="UP000051952"/>
    </source>
</evidence>